<reference evidence="5 6" key="1">
    <citation type="submission" date="2011-09" db="EMBL/GenBank/DDBJ databases">
        <authorList>
            <consortium name="US DOE Joint Genome Institute (JGI-PGF)"/>
            <person name="Lucas S."/>
            <person name="Han J."/>
            <person name="Lapidus A."/>
            <person name="Cheng J.-F."/>
            <person name="Goodwin L."/>
            <person name="Pitluck S."/>
            <person name="Peters L."/>
            <person name="Land M.L."/>
            <person name="Hauser L."/>
            <person name="Orellana R."/>
            <person name="Lovley D."/>
            <person name="Woyke T.J."/>
        </authorList>
    </citation>
    <scope>NUCLEOTIDE SEQUENCE [LARGE SCALE GENOMIC DNA]</scope>
    <source>
        <strain evidence="5 6">2ac9</strain>
    </source>
</reference>
<gene>
    <name evidence="5" type="ORF">DespoDRAFT_02159</name>
</gene>
<dbReference type="EC" id="3.6.1.9" evidence="4"/>
<dbReference type="EMBL" id="CM001488">
    <property type="protein sequence ID" value="EIM64044.1"/>
    <property type="molecule type" value="Genomic_DNA"/>
</dbReference>
<feature type="active site" description="Proton acceptor" evidence="4">
    <location>
        <position position="75"/>
    </location>
</feature>
<evidence type="ECO:0000256" key="4">
    <source>
        <dbReference type="HAMAP-Rule" id="MF_00528"/>
    </source>
</evidence>
<dbReference type="Pfam" id="PF02545">
    <property type="entry name" value="Maf"/>
    <property type="match status" value="1"/>
</dbReference>
<dbReference type="GO" id="GO:0005737">
    <property type="term" value="C:cytoplasm"/>
    <property type="evidence" value="ECO:0007669"/>
    <property type="project" value="UniProtKB-SubCell"/>
</dbReference>
<comment type="catalytic activity">
    <reaction evidence="4">
        <text>dTTP + H2O = dTMP + diphosphate + H(+)</text>
        <dbReference type="Rhea" id="RHEA:28534"/>
        <dbReference type="ChEBI" id="CHEBI:15377"/>
        <dbReference type="ChEBI" id="CHEBI:15378"/>
        <dbReference type="ChEBI" id="CHEBI:33019"/>
        <dbReference type="ChEBI" id="CHEBI:37568"/>
        <dbReference type="ChEBI" id="CHEBI:63528"/>
        <dbReference type="EC" id="3.6.1.9"/>
    </reaction>
</comment>
<dbReference type="InterPro" id="IPR029001">
    <property type="entry name" value="ITPase-like_fam"/>
</dbReference>
<feature type="site" description="Important for substrate specificity" evidence="4">
    <location>
        <position position="160"/>
    </location>
</feature>
<evidence type="ECO:0000256" key="2">
    <source>
        <dbReference type="ARBA" id="ARBA00022801"/>
    </source>
</evidence>
<keyword evidence="6" id="KW-1185">Reference proteome</keyword>
<dbReference type="AlphaFoldDB" id="I5B3I1"/>
<comment type="caution">
    <text evidence="4">Lacks conserved residue(s) required for the propagation of feature annotation.</text>
</comment>
<dbReference type="NCBIfam" id="TIGR00172">
    <property type="entry name" value="maf"/>
    <property type="match status" value="1"/>
</dbReference>
<reference evidence="5 6" key="2">
    <citation type="submission" date="2012-02" db="EMBL/GenBank/DDBJ databases">
        <title>Improved High-Quality Draft sequence of Desulfobacter postgatei 2ac9.</title>
        <authorList>
            <consortium name="US DOE Joint Genome Institute"/>
            <person name="Lucas S."/>
            <person name="Han J."/>
            <person name="Lapidus A."/>
            <person name="Cheng J.-F."/>
            <person name="Goodwin L."/>
            <person name="Pitluck S."/>
            <person name="Peters L."/>
            <person name="Ovchinnikova G."/>
            <person name="Held B."/>
            <person name="Detter J.C."/>
            <person name="Han C."/>
            <person name="Tapia R."/>
            <person name="Land M."/>
            <person name="Hauser L."/>
            <person name="Kyrpides N."/>
            <person name="Ivanova N."/>
            <person name="Pagani I."/>
            <person name="Orellana R."/>
            <person name="Lovley D."/>
            <person name="Woyke T."/>
        </authorList>
    </citation>
    <scope>NUCLEOTIDE SEQUENCE [LARGE SCALE GENOMIC DNA]</scope>
    <source>
        <strain evidence="5 6">2ac9</strain>
    </source>
</reference>
<evidence type="ECO:0000256" key="1">
    <source>
        <dbReference type="ARBA" id="ARBA00001968"/>
    </source>
</evidence>
<comment type="function">
    <text evidence="4">Nucleoside triphosphate pyrophosphatase that hydrolyzes dTTP and UTP. May have a dual role in cell division arrest and in preventing the incorporation of modified nucleotides into cellular nucleic acids.</text>
</comment>
<keyword evidence="2 4" id="KW-0378">Hydrolase</keyword>
<protein>
    <recommendedName>
        <fullName evidence="4">dTTP/UTP pyrophosphatase</fullName>
        <shortName evidence="4">dTTPase/UTPase</shortName>
        <ecNumber evidence="4">3.6.1.9</ecNumber>
    </recommendedName>
    <alternativeName>
        <fullName evidence="4">Nucleoside triphosphate pyrophosphatase</fullName>
    </alternativeName>
    <alternativeName>
        <fullName evidence="4">Nucleotide pyrophosphatase</fullName>
        <shortName evidence="4">Nucleotide PPase</shortName>
    </alternativeName>
</protein>
<feature type="site" description="Important for substrate specificity" evidence="4">
    <location>
        <position position="76"/>
    </location>
</feature>
<dbReference type="Gene3D" id="3.90.950.10">
    <property type="match status" value="1"/>
</dbReference>
<keyword evidence="3 4" id="KW-0546">Nucleotide metabolism</keyword>
<evidence type="ECO:0000313" key="6">
    <source>
        <dbReference type="Proteomes" id="UP000005778"/>
    </source>
</evidence>
<dbReference type="HAMAP" id="MF_00528">
    <property type="entry name" value="Maf"/>
    <property type="match status" value="1"/>
</dbReference>
<dbReference type="RefSeq" id="WP_004073429.1">
    <property type="nucleotide sequence ID" value="NZ_CM001488.1"/>
</dbReference>
<dbReference type="SUPFAM" id="SSF52972">
    <property type="entry name" value="ITPase-like"/>
    <property type="match status" value="1"/>
</dbReference>
<evidence type="ECO:0000313" key="5">
    <source>
        <dbReference type="EMBL" id="EIM64044.1"/>
    </source>
</evidence>
<dbReference type="HOGENOM" id="CLU_040416_0_0_7"/>
<sequence>MKTINKESIILASGSPRRKELMTQAGIDFKIHVADIDESKVDPGMPPENYVCLLSKTKAQAVAGHYPDAWTIGADTIVAVGNTILGKPAGHRQAVTMLTQLSNREHSVFTAFTITRPNSDDLITRVVNTRVRFKALSKEEINWYADTGEPYDKAGGYGIQGIGAFLVKEISGSYTNVVGLPVCELIDALASFGAISFKEVK</sequence>
<dbReference type="GO" id="GO:0036221">
    <property type="term" value="F:UTP diphosphatase activity"/>
    <property type="evidence" value="ECO:0007669"/>
    <property type="project" value="RHEA"/>
</dbReference>
<accession>I5B3I1</accession>
<dbReference type="CDD" id="cd00555">
    <property type="entry name" value="Maf"/>
    <property type="match status" value="1"/>
</dbReference>
<dbReference type="GO" id="GO:0009117">
    <property type="term" value="P:nucleotide metabolic process"/>
    <property type="evidence" value="ECO:0007669"/>
    <property type="project" value="UniProtKB-KW"/>
</dbReference>
<comment type="cofactor">
    <cofactor evidence="1 4">
        <name>a divalent metal cation</name>
        <dbReference type="ChEBI" id="CHEBI:60240"/>
    </cofactor>
</comment>
<feature type="site" description="Important for substrate specificity" evidence="4">
    <location>
        <position position="17"/>
    </location>
</feature>
<dbReference type="eggNOG" id="COG0424">
    <property type="taxonomic scope" value="Bacteria"/>
</dbReference>
<evidence type="ECO:0000256" key="3">
    <source>
        <dbReference type="ARBA" id="ARBA00023080"/>
    </source>
</evidence>
<comment type="catalytic activity">
    <reaction evidence="4">
        <text>UTP + H2O = UMP + diphosphate + H(+)</text>
        <dbReference type="Rhea" id="RHEA:29395"/>
        <dbReference type="ChEBI" id="CHEBI:15377"/>
        <dbReference type="ChEBI" id="CHEBI:15378"/>
        <dbReference type="ChEBI" id="CHEBI:33019"/>
        <dbReference type="ChEBI" id="CHEBI:46398"/>
        <dbReference type="ChEBI" id="CHEBI:57865"/>
        <dbReference type="EC" id="3.6.1.9"/>
    </reaction>
</comment>
<comment type="subcellular location">
    <subcellularLocation>
        <location evidence="4">Cytoplasm</location>
    </subcellularLocation>
</comment>
<dbReference type="InterPro" id="IPR003697">
    <property type="entry name" value="Maf-like"/>
</dbReference>
<dbReference type="OrthoDB" id="9807767at2"/>
<comment type="similarity">
    <text evidence="4">Belongs to the Maf family. YhdE subfamily.</text>
</comment>
<dbReference type="PANTHER" id="PTHR43213">
    <property type="entry name" value="BIFUNCTIONAL DTTP/UTP PYROPHOSPHATASE/METHYLTRANSFERASE PROTEIN-RELATED"/>
    <property type="match status" value="1"/>
</dbReference>
<dbReference type="PIRSF" id="PIRSF006305">
    <property type="entry name" value="Maf"/>
    <property type="match status" value="1"/>
</dbReference>
<dbReference type="STRING" id="879212.DespoDRAFT_02159"/>
<dbReference type="PANTHER" id="PTHR43213:SF5">
    <property type="entry name" value="BIFUNCTIONAL DTTP_UTP PYROPHOSPHATASE_METHYLTRANSFERASE PROTEIN-RELATED"/>
    <property type="match status" value="1"/>
</dbReference>
<name>I5B3I1_9BACT</name>
<proteinExistence type="inferred from homology"/>
<dbReference type="Proteomes" id="UP000005778">
    <property type="component" value="Chromosome"/>
</dbReference>
<dbReference type="GO" id="GO:0036218">
    <property type="term" value="F:dTTP diphosphatase activity"/>
    <property type="evidence" value="ECO:0007669"/>
    <property type="project" value="RHEA"/>
</dbReference>
<keyword evidence="4" id="KW-0963">Cytoplasm</keyword>
<organism evidence="5 6">
    <name type="scientific">Desulfobacter postgatei 2ac9</name>
    <dbReference type="NCBI Taxonomy" id="879212"/>
    <lineage>
        <taxon>Bacteria</taxon>
        <taxon>Pseudomonadati</taxon>
        <taxon>Thermodesulfobacteriota</taxon>
        <taxon>Desulfobacteria</taxon>
        <taxon>Desulfobacterales</taxon>
        <taxon>Desulfobacteraceae</taxon>
        <taxon>Desulfobacter</taxon>
    </lineage>
</organism>